<dbReference type="RefSeq" id="WP_268613663.1">
    <property type="nucleotide sequence ID" value="NZ_JAMDMX010000008.1"/>
</dbReference>
<keyword evidence="3" id="KW-1185">Reference proteome</keyword>
<sequence length="314" mass="36133">MKTRGWLCIPIVMFVVLLSSCTRGTLEMTDELNKPLPLNKTKITIGSKSMTEQYLLLKMTSLVLRQHGYPVNEMVTLDSDAVRSAMEAGVIDLYWEYTTTARQYYQKQAPIYDADEVFRLVSESDAKKGIIWLPRSQFNSSWALLMRDDAAKQLGIRTISDLARIFKEKRLTMKFATNDEYQQREDGMKRLQDIYDFVVPKNQIVAMDTSLLPQAVKEARVDVAVGLASDSRIKDHHLVIIEDDRHLFPPYHAAPVIIKKTLDQNEEISELIKPITEVIDNNNMSELMYQVDILHKDVTQTARNFLLQKHILQP</sequence>
<dbReference type="InterPro" id="IPR007210">
    <property type="entry name" value="ABC_Gly_betaine_transp_sub-bd"/>
</dbReference>
<organism evidence="2 3">
    <name type="scientific">Paenibacillus alginolyticus</name>
    <dbReference type="NCBI Taxonomy" id="59839"/>
    <lineage>
        <taxon>Bacteria</taxon>
        <taxon>Bacillati</taxon>
        <taxon>Bacillota</taxon>
        <taxon>Bacilli</taxon>
        <taxon>Bacillales</taxon>
        <taxon>Paenibacillaceae</taxon>
        <taxon>Paenibacillus</taxon>
    </lineage>
</organism>
<accession>A0ABT4G783</accession>
<dbReference type="PROSITE" id="PS51257">
    <property type="entry name" value="PROKAR_LIPOPROTEIN"/>
    <property type="match status" value="1"/>
</dbReference>
<evidence type="ECO:0000313" key="2">
    <source>
        <dbReference type="EMBL" id="MCY9692040.1"/>
    </source>
</evidence>
<dbReference type="Gene3D" id="3.40.190.120">
    <property type="entry name" value="Osmoprotection protein (prox), domain 2"/>
    <property type="match status" value="1"/>
</dbReference>
<dbReference type="Proteomes" id="UP001527099">
    <property type="component" value="Unassembled WGS sequence"/>
</dbReference>
<comment type="caution">
    <text evidence="2">The sequence shown here is derived from an EMBL/GenBank/DDBJ whole genome shotgun (WGS) entry which is preliminary data.</text>
</comment>
<dbReference type="SUPFAM" id="SSF53850">
    <property type="entry name" value="Periplasmic binding protein-like II"/>
    <property type="match status" value="1"/>
</dbReference>
<dbReference type="Pfam" id="PF04069">
    <property type="entry name" value="OpuAC"/>
    <property type="match status" value="1"/>
</dbReference>
<name>A0ABT4G783_9BACL</name>
<evidence type="ECO:0000313" key="3">
    <source>
        <dbReference type="Proteomes" id="UP001527099"/>
    </source>
</evidence>
<reference evidence="2 3" key="1">
    <citation type="submission" date="2022-05" db="EMBL/GenBank/DDBJ databases">
        <title>Genome Sequencing of Bee-Associated Microbes.</title>
        <authorList>
            <person name="Dunlap C."/>
        </authorList>
    </citation>
    <scope>NUCLEOTIDE SEQUENCE [LARGE SCALE GENOMIC DNA]</scope>
    <source>
        <strain evidence="2 3">NRRL B-14421</strain>
    </source>
</reference>
<gene>
    <name evidence="2" type="ORF">M5X19_03740</name>
</gene>
<feature type="domain" description="ABC-type glycine betaine transport system substrate-binding" evidence="1">
    <location>
        <begin position="42"/>
        <end position="306"/>
    </location>
</feature>
<dbReference type="EMBL" id="JAMDMX010000008">
    <property type="protein sequence ID" value="MCY9692040.1"/>
    <property type="molecule type" value="Genomic_DNA"/>
</dbReference>
<proteinExistence type="predicted"/>
<dbReference type="Gene3D" id="3.40.190.10">
    <property type="entry name" value="Periplasmic binding protein-like II"/>
    <property type="match status" value="1"/>
</dbReference>
<evidence type="ECO:0000259" key="1">
    <source>
        <dbReference type="Pfam" id="PF04069"/>
    </source>
</evidence>
<protein>
    <submittedName>
        <fullName evidence="2">Glycine/betaine ABC transporter substrate-binding protein</fullName>
    </submittedName>
</protein>